<dbReference type="Proteomes" id="UP000798662">
    <property type="component" value="Chromosome 1"/>
</dbReference>
<name>A0ACC3BXG1_PYRYE</name>
<sequence length="307" mass="31059">MNSELYELRTYYHLGNYAAARTEGDALATSLTSPAAITERDTLMARVSIADGHAAEVVASISTSPPPAPSLMAVRLHAAYVSADSDAARAEVVTALAAALTPDDPPAPPPDATLRFIGAAIYGAEGDWDAALRAVAAGGPAGSSLEASAAQVRILLAMHRPDVAAGVVDAMKAVDEDATLTQLSAAAVGLATGRADAVADATYTYTDLVERHGSTPVLLNGLALCHLAAGRLAEADRLVGEALAKDPGCAETLVNAIVVATARGKKGELIGRYEAALIAAAPSCAWVRDRAAAEAALDQAIAGVGGD</sequence>
<evidence type="ECO:0000313" key="1">
    <source>
        <dbReference type="EMBL" id="KAK1862619.1"/>
    </source>
</evidence>
<protein>
    <submittedName>
        <fullName evidence="1">Uncharacterized protein</fullName>
    </submittedName>
</protein>
<comment type="caution">
    <text evidence="1">The sequence shown here is derived from an EMBL/GenBank/DDBJ whole genome shotgun (WGS) entry which is preliminary data.</text>
</comment>
<reference evidence="1" key="1">
    <citation type="submission" date="2019-11" db="EMBL/GenBank/DDBJ databases">
        <title>Nori genome reveals adaptations in red seaweeds to the harsh intertidal environment.</title>
        <authorList>
            <person name="Wang D."/>
            <person name="Mao Y."/>
        </authorList>
    </citation>
    <scope>NUCLEOTIDE SEQUENCE</scope>
    <source>
        <tissue evidence="1">Gametophyte</tissue>
    </source>
</reference>
<evidence type="ECO:0000313" key="2">
    <source>
        <dbReference type="Proteomes" id="UP000798662"/>
    </source>
</evidence>
<organism evidence="1 2">
    <name type="scientific">Pyropia yezoensis</name>
    <name type="common">Susabi-nori</name>
    <name type="synonym">Porphyra yezoensis</name>
    <dbReference type="NCBI Taxonomy" id="2788"/>
    <lineage>
        <taxon>Eukaryota</taxon>
        <taxon>Rhodophyta</taxon>
        <taxon>Bangiophyceae</taxon>
        <taxon>Bangiales</taxon>
        <taxon>Bangiaceae</taxon>
        <taxon>Pyropia</taxon>
    </lineage>
</organism>
<dbReference type="EMBL" id="CM020618">
    <property type="protein sequence ID" value="KAK1862619.1"/>
    <property type="molecule type" value="Genomic_DNA"/>
</dbReference>
<gene>
    <name evidence="1" type="ORF">I4F81_005187</name>
</gene>
<proteinExistence type="predicted"/>
<accession>A0ACC3BXG1</accession>
<keyword evidence="2" id="KW-1185">Reference proteome</keyword>